<feature type="non-terminal residue" evidence="2">
    <location>
        <position position="47"/>
    </location>
</feature>
<name>A0AA44S532_STREE</name>
<organism evidence="2 3">
    <name type="scientific">Streptococcus pneumoniae</name>
    <dbReference type="NCBI Taxonomy" id="1313"/>
    <lineage>
        <taxon>Bacteria</taxon>
        <taxon>Bacillati</taxon>
        <taxon>Bacillota</taxon>
        <taxon>Bacilli</taxon>
        <taxon>Lactobacillales</taxon>
        <taxon>Streptococcaceae</taxon>
        <taxon>Streptococcus</taxon>
    </lineage>
</organism>
<evidence type="ECO:0000313" key="3">
    <source>
        <dbReference type="Proteomes" id="UP000214939"/>
    </source>
</evidence>
<comment type="caution">
    <text evidence="2">The sequence shown here is derived from an EMBL/GenBank/DDBJ whole genome shotgun (WGS) entry which is preliminary data.</text>
</comment>
<reference evidence="2 3" key="1">
    <citation type="submission" date="2017-07" db="EMBL/GenBank/DDBJ databases">
        <title>Invasive disease caused simultaneously by more than one serotype of Streptococcus pneumoniae, South Africa.</title>
        <authorList>
            <person name="Ndlangisa K."/>
            <person name="Du Plessis M."/>
            <person name="Von Gottberg A."/>
        </authorList>
    </citation>
    <scope>NUCLEOTIDE SEQUENCE [LARGE SCALE GENOMIC DNA]</scope>
    <source>
        <strain evidence="2 3">8227-15B</strain>
    </source>
</reference>
<dbReference type="AlphaFoldDB" id="A0AA44S532"/>
<gene>
    <name evidence="2" type="ORF">A5N45_14315</name>
</gene>
<sequence length="47" mass="4605">MDPLNRRQFRALAAATAGVTAGCAGMGGGGSVKSGSGPIDFWSSHPG</sequence>
<evidence type="ECO:0000313" key="2">
    <source>
        <dbReference type="EMBL" id="OYL15179.1"/>
    </source>
</evidence>
<dbReference type="EMBL" id="NNBW01000780">
    <property type="protein sequence ID" value="OYL15179.1"/>
    <property type="molecule type" value="Genomic_DNA"/>
</dbReference>
<dbReference type="Proteomes" id="UP000214939">
    <property type="component" value="Unassembled WGS sequence"/>
</dbReference>
<feature type="region of interest" description="Disordered" evidence="1">
    <location>
        <begin position="26"/>
        <end position="47"/>
    </location>
</feature>
<proteinExistence type="predicted"/>
<accession>A0AA44S532</accession>
<evidence type="ECO:0000256" key="1">
    <source>
        <dbReference type="SAM" id="MobiDB-lite"/>
    </source>
</evidence>
<dbReference type="PROSITE" id="PS51257">
    <property type="entry name" value="PROKAR_LIPOPROTEIN"/>
    <property type="match status" value="1"/>
</dbReference>
<protein>
    <submittedName>
        <fullName evidence="2">Glycerol 3-phosphate ABC transporter substrate-binding protein</fullName>
    </submittedName>
</protein>